<evidence type="ECO:0000259" key="1">
    <source>
        <dbReference type="Pfam" id="PF20978"/>
    </source>
</evidence>
<evidence type="ECO:0000313" key="2">
    <source>
        <dbReference type="EMBL" id="QIW97776.1"/>
    </source>
</evidence>
<dbReference type="PANTHER" id="PTHR15004">
    <property type="entry name" value="GLUTAMYL-TRNA(GLN) AMIDOTRANSFERASE SUBUNIT C, MITOCHONDRIAL"/>
    <property type="match status" value="1"/>
</dbReference>
<dbReference type="InterPro" id="IPR003837">
    <property type="entry name" value="GatC"/>
</dbReference>
<accession>A0A6H0XSN8</accession>
<dbReference type="GO" id="GO:0070681">
    <property type="term" value="P:glutaminyl-tRNAGln biosynthesis via transamidation"/>
    <property type="evidence" value="ECO:0007669"/>
    <property type="project" value="TreeGrafter"/>
</dbReference>
<dbReference type="AlphaFoldDB" id="A0A6H0XSN8"/>
<protein>
    <recommendedName>
        <fullName evidence="1">Glutamyl-tRNA amidotransferase complex subunit Gta3 domain-containing protein</fullName>
    </recommendedName>
</protein>
<dbReference type="EMBL" id="CP051140">
    <property type="protein sequence ID" value="QIW97776.1"/>
    <property type="molecule type" value="Genomic_DNA"/>
</dbReference>
<reference evidence="2 3" key="1">
    <citation type="journal article" date="2016" name="Sci. Rep.">
        <title>Peltaster fructicola genome reveals evolution from an invasive phytopathogen to an ectophytic parasite.</title>
        <authorList>
            <person name="Xu C."/>
            <person name="Chen H."/>
            <person name="Gleason M.L."/>
            <person name="Xu J.R."/>
            <person name="Liu H."/>
            <person name="Zhang R."/>
            <person name="Sun G."/>
        </authorList>
    </citation>
    <scope>NUCLEOTIDE SEQUENCE [LARGE SCALE GENOMIC DNA]</scope>
    <source>
        <strain evidence="2 3">LNHT1506</strain>
    </source>
</reference>
<feature type="domain" description="Glutamyl-tRNA amidotransferase complex subunit Gta3" evidence="1">
    <location>
        <begin position="30"/>
        <end position="82"/>
    </location>
</feature>
<dbReference type="InterPro" id="IPR049545">
    <property type="entry name" value="Gta3_dom"/>
</dbReference>
<organism evidence="2 3">
    <name type="scientific">Peltaster fructicola</name>
    <dbReference type="NCBI Taxonomy" id="286661"/>
    <lineage>
        <taxon>Eukaryota</taxon>
        <taxon>Fungi</taxon>
        <taxon>Dikarya</taxon>
        <taxon>Ascomycota</taxon>
        <taxon>Pezizomycotina</taxon>
        <taxon>Dothideomycetes</taxon>
        <taxon>Dothideomycetes incertae sedis</taxon>
        <taxon>Peltaster</taxon>
    </lineage>
</organism>
<evidence type="ECO:0000313" key="3">
    <source>
        <dbReference type="Proteomes" id="UP000503462"/>
    </source>
</evidence>
<dbReference type="GO" id="GO:0006450">
    <property type="term" value="P:regulation of translational fidelity"/>
    <property type="evidence" value="ECO:0007669"/>
    <property type="project" value="InterPro"/>
</dbReference>
<keyword evidence="3" id="KW-1185">Reference proteome</keyword>
<gene>
    <name evidence="2" type="ORF">AMS68_003294</name>
</gene>
<dbReference type="GO" id="GO:0005739">
    <property type="term" value="C:mitochondrion"/>
    <property type="evidence" value="ECO:0007669"/>
    <property type="project" value="TreeGrafter"/>
</dbReference>
<sequence length="156" mass="17584">MATVEKALSQPTWAVASLLPAGATVSELPKISSKQLHHLLRLAALPPPKNQVEEDNMLQTLSSQLQFVNAIQNVDTTDVEPLQSLRDETAEGRKEAEITVETLKDALAQEEVVGQYHQRIRRRRHQLPASQYQKWDVLGHAERRVGRFFVVQGDKD</sequence>
<proteinExistence type="predicted"/>
<dbReference type="PANTHER" id="PTHR15004:SF0">
    <property type="entry name" value="GLUTAMYL-TRNA(GLN) AMIDOTRANSFERASE SUBUNIT C, MITOCHONDRIAL"/>
    <property type="match status" value="1"/>
</dbReference>
<dbReference type="GO" id="GO:0032543">
    <property type="term" value="P:mitochondrial translation"/>
    <property type="evidence" value="ECO:0007669"/>
    <property type="project" value="TreeGrafter"/>
</dbReference>
<dbReference type="SUPFAM" id="SSF141000">
    <property type="entry name" value="Glu-tRNAGln amidotransferase C subunit"/>
    <property type="match status" value="1"/>
</dbReference>
<dbReference type="Proteomes" id="UP000503462">
    <property type="component" value="Chromosome 2"/>
</dbReference>
<name>A0A6H0XSN8_9PEZI</name>
<dbReference type="InterPro" id="IPR036113">
    <property type="entry name" value="Asp/Glu-ADT_sf_sub_c"/>
</dbReference>
<dbReference type="Pfam" id="PF20978">
    <property type="entry name" value="Gta3"/>
    <property type="match status" value="1"/>
</dbReference>
<dbReference type="OrthoDB" id="5522061at2759"/>
<dbReference type="GO" id="GO:0030956">
    <property type="term" value="C:glutamyl-tRNA(Gln) amidotransferase complex"/>
    <property type="evidence" value="ECO:0007669"/>
    <property type="project" value="TreeGrafter"/>
</dbReference>